<organism evidence="4 5">
    <name type="scientific">Venturia inaequalis</name>
    <name type="common">Apple scab fungus</name>
    <dbReference type="NCBI Taxonomy" id="5025"/>
    <lineage>
        <taxon>Eukaryota</taxon>
        <taxon>Fungi</taxon>
        <taxon>Dikarya</taxon>
        <taxon>Ascomycota</taxon>
        <taxon>Pezizomycotina</taxon>
        <taxon>Dothideomycetes</taxon>
        <taxon>Pleosporomycetidae</taxon>
        <taxon>Venturiales</taxon>
        <taxon>Venturiaceae</taxon>
        <taxon>Venturia</taxon>
    </lineage>
</organism>
<dbReference type="InterPro" id="IPR021765">
    <property type="entry name" value="UstYa-like"/>
</dbReference>
<feature type="transmembrane region" description="Helical" evidence="3">
    <location>
        <begin position="36"/>
        <end position="55"/>
    </location>
</feature>
<protein>
    <submittedName>
        <fullName evidence="4">Uncharacterized protein</fullName>
    </submittedName>
</protein>
<reference evidence="4 5" key="1">
    <citation type="submission" date="2018-12" db="EMBL/GenBank/DDBJ databases">
        <title>Venturia inaequalis Genome Resource.</title>
        <authorList>
            <person name="Lichtner F.J."/>
        </authorList>
    </citation>
    <scope>NUCLEOTIDE SEQUENCE [LARGE SCALE GENOMIC DNA]</scope>
    <source>
        <strain evidence="4 5">120213</strain>
    </source>
</reference>
<sequence>MATQKHPRVSSSCDSQEPLIAPEQFTPYRSKSKPNHFWRCCLVLNFLLLLCNLLFTVRRFGYHVETSSAVQNADYSPIQRLIKYENRYFNLTFGEHSAFTKPFSPEVDAAWDEISAPPGKVGFVAVDGAELKRMNMSSIALSDGSGKYLATIDVFHQLHCLVYPPDIPYTAG</sequence>
<accession>A0A8H3UQ45</accession>
<comment type="pathway">
    <text evidence="1">Mycotoxin biosynthesis.</text>
</comment>
<name>A0A8H3UQ45_VENIN</name>
<comment type="caution">
    <text evidence="4">The sequence shown here is derived from an EMBL/GenBank/DDBJ whole genome shotgun (WGS) entry which is preliminary data.</text>
</comment>
<keyword evidence="3" id="KW-0812">Transmembrane</keyword>
<comment type="similarity">
    <text evidence="2">Belongs to the ustYa family.</text>
</comment>
<dbReference type="AlphaFoldDB" id="A0A8H3UQ45"/>
<evidence type="ECO:0000256" key="2">
    <source>
        <dbReference type="ARBA" id="ARBA00035112"/>
    </source>
</evidence>
<dbReference type="GO" id="GO:0043386">
    <property type="term" value="P:mycotoxin biosynthetic process"/>
    <property type="evidence" value="ECO:0007669"/>
    <property type="project" value="InterPro"/>
</dbReference>
<gene>
    <name evidence="4" type="ORF">EG328_004831</name>
</gene>
<evidence type="ECO:0000256" key="3">
    <source>
        <dbReference type="SAM" id="Phobius"/>
    </source>
</evidence>
<dbReference type="Pfam" id="PF11807">
    <property type="entry name" value="UstYa"/>
    <property type="match status" value="1"/>
</dbReference>
<dbReference type="Proteomes" id="UP000447873">
    <property type="component" value="Unassembled WGS sequence"/>
</dbReference>
<dbReference type="EMBL" id="WNWS01000261">
    <property type="protein sequence ID" value="KAE9972739.1"/>
    <property type="molecule type" value="Genomic_DNA"/>
</dbReference>
<keyword evidence="3" id="KW-1133">Transmembrane helix</keyword>
<dbReference type="PANTHER" id="PTHR33365:SF4">
    <property type="entry name" value="CYCLOCHLOROTINE BIOSYNTHESIS PROTEIN O"/>
    <property type="match status" value="1"/>
</dbReference>
<evidence type="ECO:0000256" key="1">
    <source>
        <dbReference type="ARBA" id="ARBA00004685"/>
    </source>
</evidence>
<keyword evidence="3" id="KW-0472">Membrane</keyword>
<dbReference type="PANTHER" id="PTHR33365">
    <property type="entry name" value="YALI0B05434P"/>
    <property type="match status" value="1"/>
</dbReference>
<evidence type="ECO:0000313" key="4">
    <source>
        <dbReference type="EMBL" id="KAE9972739.1"/>
    </source>
</evidence>
<proteinExistence type="inferred from homology"/>
<evidence type="ECO:0000313" key="5">
    <source>
        <dbReference type="Proteomes" id="UP000447873"/>
    </source>
</evidence>